<dbReference type="GO" id="GO:0006506">
    <property type="term" value="P:GPI anchor biosynthetic process"/>
    <property type="evidence" value="ECO:0007669"/>
    <property type="project" value="UniProtKB-UniPathway"/>
</dbReference>
<evidence type="ECO:0000256" key="10">
    <source>
        <dbReference type="ARBA" id="ARBA00023180"/>
    </source>
</evidence>
<comment type="caution">
    <text evidence="12">The sequence shown here is derived from an EMBL/GenBank/DDBJ whole genome shotgun (WGS) entry which is preliminary data.</text>
</comment>
<dbReference type="GO" id="GO:0051377">
    <property type="term" value="F:mannose-ethanolamine phosphotransferase activity"/>
    <property type="evidence" value="ECO:0007669"/>
    <property type="project" value="InterPro"/>
</dbReference>
<feature type="transmembrane region" description="Helical" evidence="11">
    <location>
        <begin position="445"/>
        <end position="464"/>
    </location>
</feature>
<evidence type="ECO:0000313" key="12">
    <source>
        <dbReference type="EMBL" id="KAF7414751.1"/>
    </source>
</evidence>
<keyword evidence="13" id="KW-1185">Reference proteome</keyword>
<comment type="similarity">
    <text evidence="3">Belongs to the PIGG/PIGN/PIGO family. PIGO subfamily.</text>
</comment>
<evidence type="ECO:0000256" key="4">
    <source>
        <dbReference type="ARBA" id="ARBA00022502"/>
    </source>
</evidence>
<keyword evidence="7" id="KW-0256">Endoplasmic reticulum</keyword>
<proteinExistence type="inferred from homology"/>
<dbReference type="AlphaFoldDB" id="A0A834NNY3"/>
<feature type="transmembrane region" description="Helical" evidence="11">
    <location>
        <begin position="485"/>
        <end position="504"/>
    </location>
</feature>
<dbReference type="InterPro" id="IPR037675">
    <property type="entry name" value="PIG-O_N"/>
</dbReference>
<keyword evidence="8 11" id="KW-1133">Transmembrane helix</keyword>
<comment type="pathway">
    <text evidence="2">Glycolipid biosynthesis; glycosylphosphatidylinositol-anchor biosynthesis.</text>
</comment>
<evidence type="ECO:0000256" key="11">
    <source>
        <dbReference type="SAM" id="Phobius"/>
    </source>
</evidence>
<name>A0A834NNY3_VESGE</name>
<sequence length="1080" mass="123192">MNKLWGYILFQGWMSYLMTAGLLVFTSGFLLNRVSRPERAECKTCTTFEDCSITNIFKDTQHAAAICLEPKARVVLLVVDALKYEFATWYDDSTSATTFHRNKLPIIHELLEKKPLYSRLYKFIADPPTTTMQRLQGLTAGSLPTFIDIGSNFASGNIGEDNFIEQTAAKGVVFMGDDTWINLFPGKFKRQFPSSSFNVWDLDTVDREVRYRIFFEMKKNDWSLLVAHVLGIDHCGHKHGSQHPEMSRKLNDTNNLIKEIIDSLDKDMILFVVGDHGMTESGDHGGDSPSEIEAAMFIYSTVPLIRKDLIKSTESVNQIDLVPTLASILGVPVPFSNLGSIILDSLPGNIIPIDDSPDQLLYPLHSLWRNIVQTKNYIDVYSADTKLFTKTQLQRLENMYTFLSIQVKQINNLEEFKSFVENSKQYFNELKDVCSEVWVQFDSKLMSKGLLLMFCTLFFSYLIISGIPQHRMSAIFDTPFLQCSVLINSVIVMIVLCLFFLDIITDLKNTIFFATGTVSIFLLLLVIIPNWDVISMNFYSYRKFNKWSFFNRVILILTFCGLFSNSYIVEEDNVLAFLLVTLICLLVFSVREGNIEKRMKTFSRQSARSNSSTIIIVILCLACISIRLSYYFWQCREEHQDRTCSMFVSNKVGSFIPKNIERILLVITLFVLALYITIVRIWLRNCGNLTGFSLSIIVGQYCPVISGVCIGCYWVLQRLPKLSKVKFALSWQMYALPNMVYMICSLSIFILYYRPLNVYLLPKKKESINIYQRENIIPQLFEKIKESVCQKETNIDETPVVYGLGTVYSAAFISLNTFLTLLYSLLLGDMLSPSTFLMFITCISVLSLSAMERYKHATSACKYLGISYTNATMSISRYIISMLQTADLVNVPTSTLLCWFLIAEYFFYGTGHQATFSKIQWDAAFVGTGGHFHGNLLPAILIGINTFGSYIILGAMLPLLVIVPFTLYLIFPNLCRNKICEDNMKRGELVLYEQESIFHGAIFAASGKYILFHGIRTFGSMLAATIHCRHLMVWKIFAPKLIFQGIGFLVTLCSVLASLYMVLRIDRQVERLIKRIVKHR</sequence>
<evidence type="ECO:0000256" key="7">
    <source>
        <dbReference type="ARBA" id="ARBA00022824"/>
    </source>
</evidence>
<gene>
    <name evidence="12" type="ORF">HZH68_003240</name>
</gene>
<protein>
    <recommendedName>
        <fullName evidence="14">GPI ethanolamine phosphate transferase 3</fullName>
    </recommendedName>
</protein>
<feature type="transmembrane region" description="Helical" evidence="11">
    <location>
        <begin position="7"/>
        <end position="31"/>
    </location>
</feature>
<evidence type="ECO:0000256" key="5">
    <source>
        <dbReference type="ARBA" id="ARBA00022679"/>
    </source>
</evidence>
<evidence type="ECO:0000256" key="6">
    <source>
        <dbReference type="ARBA" id="ARBA00022692"/>
    </source>
</evidence>
<feature type="transmembrane region" description="Helical" evidence="11">
    <location>
        <begin position="612"/>
        <end position="633"/>
    </location>
</feature>
<dbReference type="UniPathway" id="UPA00196"/>
<evidence type="ECO:0000313" key="13">
    <source>
        <dbReference type="Proteomes" id="UP000617340"/>
    </source>
</evidence>
<dbReference type="Proteomes" id="UP000617340">
    <property type="component" value="Unassembled WGS sequence"/>
</dbReference>
<evidence type="ECO:0008006" key="14">
    <source>
        <dbReference type="Google" id="ProtNLM"/>
    </source>
</evidence>
<feature type="transmembrane region" description="Helical" evidence="11">
    <location>
        <begin position="510"/>
        <end position="528"/>
    </location>
</feature>
<dbReference type="Gene3D" id="3.40.720.10">
    <property type="entry name" value="Alkaline Phosphatase, subunit A"/>
    <property type="match status" value="1"/>
</dbReference>
<feature type="transmembrane region" description="Helical" evidence="11">
    <location>
        <begin position="950"/>
        <end position="975"/>
    </location>
</feature>
<keyword evidence="6 11" id="KW-0812">Transmembrane</keyword>
<dbReference type="InterPro" id="IPR002591">
    <property type="entry name" value="Phosphodiest/P_Trfase"/>
</dbReference>
<evidence type="ECO:0000256" key="2">
    <source>
        <dbReference type="ARBA" id="ARBA00004687"/>
    </source>
</evidence>
<feature type="transmembrane region" description="Helical" evidence="11">
    <location>
        <begin position="736"/>
        <end position="753"/>
    </location>
</feature>
<feature type="transmembrane region" description="Helical" evidence="11">
    <location>
        <begin position="831"/>
        <end position="851"/>
    </location>
</feature>
<accession>A0A834NNY3</accession>
<dbReference type="InterPro" id="IPR017850">
    <property type="entry name" value="Alkaline_phosphatase_core_sf"/>
</dbReference>
<dbReference type="InterPro" id="IPR039524">
    <property type="entry name" value="PIGO/GPI13"/>
</dbReference>
<feature type="transmembrane region" description="Helical" evidence="11">
    <location>
        <begin position="663"/>
        <end position="683"/>
    </location>
</feature>
<feature type="transmembrane region" description="Helical" evidence="11">
    <location>
        <begin position="800"/>
        <end position="825"/>
    </location>
</feature>
<dbReference type="SUPFAM" id="SSF53649">
    <property type="entry name" value="Alkaline phosphatase-like"/>
    <property type="match status" value="1"/>
</dbReference>
<feature type="transmembrane region" description="Helical" evidence="11">
    <location>
        <begin position="574"/>
        <end position="591"/>
    </location>
</feature>
<keyword evidence="5" id="KW-0808">Transferase</keyword>
<evidence type="ECO:0000256" key="3">
    <source>
        <dbReference type="ARBA" id="ARBA00008695"/>
    </source>
</evidence>
<dbReference type="EMBL" id="JACSDZ010000002">
    <property type="protein sequence ID" value="KAF7414751.1"/>
    <property type="molecule type" value="Genomic_DNA"/>
</dbReference>
<keyword evidence="9 11" id="KW-0472">Membrane</keyword>
<feature type="transmembrane region" description="Helical" evidence="11">
    <location>
        <begin position="1041"/>
        <end position="1063"/>
    </location>
</feature>
<keyword evidence="10" id="KW-0325">Glycoprotein</keyword>
<dbReference type="CDD" id="cd16023">
    <property type="entry name" value="GPI_EPT_3"/>
    <property type="match status" value="1"/>
</dbReference>
<evidence type="ECO:0000256" key="9">
    <source>
        <dbReference type="ARBA" id="ARBA00023136"/>
    </source>
</evidence>
<evidence type="ECO:0000256" key="8">
    <source>
        <dbReference type="ARBA" id="ARBA00022989"/>
    </source>
</evidence>
<dbReference type="GO" id="GO:0005789">
    <property type="term" value="C:endoplasmic reticulum membrane"/>
    <property type="evidence" value="ECO:0007669"/>
    <property type="project" value="UniProtKB-SubCell"/>
</dbReference>
<dbReference type="PANTHER" id="PTHR23071:SF1">
    <property type="entry name" value="GPI ETHANOLAMINE PHOSPHATE TRANSFERASE 3"/>
    <property type="match status" value="1"/>
</dbReference>
<feature type="transmembrane region" description="Helical" evidence="11">
    <location>
        <begin position="549"/>
        <end position="568"/>
    </location>
</feature>
<dbReference type="PANTHER" id="PTHR23071">
    <property type="entry name" value="PHOSPHATIDYLINOSITOL GLYCAN"/>
    <property type="match status" value="1"/>
</dbReference>
<reference evidence="12" key="1">
    <citation type="journal article" date="2020" name="G3 (Bethesda)">
        <title>High-Quality Assemblies for Three Invasive Social Wasps from the &lt;i&gt;Vespula&lt;/i&gt; Genus.</title>
        <authorList>
            <person name="Harrop T.W.R."/>
            <person name="Guhlin J."/>
            <person name="McLaughlin G.M."/>
            <person name="Permina E."/>
            <person name="Stockwell P."/>
            <person name="Gilligan J."/>
            <person name="Le Lec M.F."/>
            <person name="Gruber M.A.M."/>
            <person name="Quinn O."/>
            <person name="Lovegrove M."/>
            <person name="Duncan E.J."/>
            <person name="Remnant E.J."/>
            <person name="Van Eeckhoven J."/>
            <person name="Graham B."/>
            <person name="Knapp R.A."/>
            <person name="Langford K.W."/>
            <person name="Kronenberg Z."/>
            <person name="Press M.O."/>
            <person name="Eacker S.M."/>
            <person name="Wilson-Rankin E.E."/>
            <person name="Purcell J."/>
            <person name="Lester P.J."/>
            <person name="Dearden P.K."/>
        </authorList>
    </citation>
    <scope>NUCLEOTIDE SEQUENCE</scope>
    <source>
        <strain evidence="12">Linc-1</strain>
    </source>
</reference>
<evidence type="ECO:0000256" key="1">
    <source>
        <dbReference type="ARBA" id="ARBA00004477"/>
    </source>
</evidence>
<feature type="transmembrane region" description="Helical" evidence="11">
    <location>
        <begin position="892"/>
        <end position="911"/>
    </location>
</feature>
<feature type="transmembrane region" description="Helical" evidence="11">
    <location>
        <begin position="923"/>
        <end position="944"/>
    </location>
</feature>
<dbReference type="Pfam" id="PF01663">
    <property type="entry name" value="Phosphodiest"/>
    <property type="match status" value="1"/>
</dbReference>
<feature type="transmembrane region" description="Helical" evidence="11">
    <location>
        <begin position="695"/>
        <end position="716"/>
    </location>
</feature>
<organism evidence="12 13">
    <name type="scientific">Vespula germanica</name>
    <name type="common">German yellow jacket</name>
    <name type="synonym">Paravespula germanica</name>
    <dbReference type="NCBI Taxonomy" id="30212"/>
    <lineage>
        <taxon>Eukaryota</taxon>
        <taxon>Metazoa</taxon>
        <taxon>Ecdysozoa</taxon>
        <taxon>Arthropoda</taxon>
        <taxon>Hexapoda</taxon>
        <taxon>Insecta</taxon>
        <taxon>Pterygota</taxon>
        <taxon>Neoptera</taxon>
        <taxon>Endopterygota</taxon>
        <taxon>Hymenoptera</taxon>
        <taxon>Apocrita</taxon>
        <taxon>Aculeata</taxon>
        <taxon>Vespoidea</taxon>
        <taxon>Vespidae</taxon>
        <taxon>Vespinae</taxon>
        <taxon>Vespula</taxon>
    </lineage>
</organism>
<keyword evidence="4" id="KW-0337">GPI-anchor biosynthesis</keyword>
<comment type="subcellular location">
    <subcellularLocation>
        <location evidence="1">Endoplasmic reticulum membrane</location>
        <topology evidence="1">Multi-pass membrane protein</topology>
    </subcellularLocation>
</comment>